<dbReference type="PANTHER" id="PTHR30283:SF4">
    <property type="entry name" value="PEROXIDE STRESS RESISTANCE PROTEIN YAAA"/>
    <property type="match status" value="1"/>
</dbReference>
<organism evidence="2 3">
    <name type="scientific">Saccharopolyspora hordei</name>
    <dbReference type="NCBI Taxonomy" id="1838"/>
    <lineage>
        <taxon>Bacteria</taxon>
        <taxon>Bacillati</taxon>
        <taxon>Actinomycetota</taxon>
        <taxon>Actinomycetes</taxon>
        <taxon>Pseudonocardiales</taxon>
        <taxon>Pseudonocardiaceae</taxon>
        <taxon>Saccharopolyspora</taxon>
    </lineage>
</organism>
<dbReference type="AlphaFoldDB" id="A0A853AJJ2"/>
<feature type="region of interest" description="Disordered" evidence="1">
    <location>
        <begin position="1"/>
        <end position="25"/>
    </location>
</feature>
<dbReference type="Pfam" id="PF03883">
    <property type="entry name" value="H2O2_YaaD"/>
    <property type="match status" value="1"/>
</dbReference>
<evidence type="ECO:0000313" key="2">
    <source>
        <dbReference type="EMBL" id="NYI83259.1"/>
    </source>
</evidence>
<dbReference type="GO" id="GO:0005829">
    <property type="term" value="C:cytosol"/>
    <property type="evidence" value="ECO:0007669"/>
    <property type="project" value="TreeGrafter"/>
</dbReference>
<dbReference type="InterPro" id="IPR005583">
    <property type="entry name" value="YaaA"/>
</dbReference>
<dbReference type="RefSeq" id="WP_179719608.1">
    <property type="nucleotide sequence ID" value="NZ_BAABFH010000001.1"/>
</dbReference>
<dbReference type="GO" id="GO:0033194">
    <property type="term" value="P:response to hydroperoxide"/>
    <property type="evidence" value="ECO:0007669"/>
    <property type="project" value="TreeGrafter"/>
</dbReference>
<dbReference type="EMBL" id="JACCFJ010000001">
    <property type="protein sequence ID" value="NYI83259.1"/>
    <property type="molecule type" value="Genomic_DNA"/>
</dbReference>
<dbReference type="NCBIfam" id="NF002544">
    <property type="entry name" value="PRK02101.2-1"/>
    <property type="match status" value="1"/>
</dbReference>
<comment type="caution">
    <text evidence="2">The sequence shown here is derived from an EMBL/GenBank/DDBJ whole genome shotgun (WGS) entry which is preliminary data.</text>
</comment>
<gene>
    <name evidence="2" type="ORF">HNR68_001889</name>
</gene>
<sequence>MLVLLPPSETKSAGGSGAPLDLSALSHPELNPTRERLATALSTLADDVPASLDALGLSERQVEEVRRNAELWDAPTAPALERYTGVLYDALDVPSLSPAERKQADARLAVASALFGIVRGTDAIPAYRLSGGTSLPGIGPLRSVWRPVLEPVLAATDDLVVDLRSGAYAALARIPGAVTVRVLSEDATGKRKVVSHHNKAHKGTLARALAQAPAEPESVDDVLAVASDAGLQVEREGDRALCVVVRA</sequence>
<evidence type="ECO:0000256" key="1">
    <source>
        <dbReference type="SAM" id="MobiDB-lite"/>
    </source>
</evidence>
<keyword evidence="3" id="KW-1185">Reference proteome</keyword>
<evidence type="ECO:0000313" key="3">
    <source>
        <dbReference type="Proteomes" id="UP000587002"/>
    </source>
</evidence>
<reference evidence="2 3" key="1">
    <citation type="submission" date="2020-07" db="EMBL/GenBank/DDBJ databases">
        <title>Sequencing the genomes of 1000 actinobacteria strains.</title>
        <authorList>
            <person name="Klenk H.-P."/>
        </authorList>
    </citation>
    <scope>NUCLEOTIDE SEQUENCE [LARGE SCALE GENOMIC DNA]</scope>
    <source>
        <strain evidence="2 3">DSM 44065</strain>
    </source>
</reference>
<name>A0A853AJJ2_9PSEU</name>
<accession>A0A853AJJ2</accession>
<proteinExistence type="predicted"/>
<evidence type="ECO:0008006" key="4">
    <source>
        <dbReference type="Google" id="ProtNLM"/>
    </source>
</evidence>
<dbReference type="Proteomes" id="UP000587002">
    <property type="component" value="Unassembled WGS sequence"/>
</dbReference>
<dbReference type="PANTHER" id="PTHR30283">
    <property type="entry name" value="PEROXIDE STRESS RESPONSE PROTEIN YAAA"/>
    <property type="match status" value="1"/>
</dbReference>
<protein>
    <recommendedName>
        <fullName evidence="4">Peroxide stress protein YaaA</fullName>
    </recommendedName>
</protein>